<feature type="region of interest" description="Disordered" evidence="1">
    <location>
        <begin position="171"/>
        <end position="201"/>
    </location>
</feature>
<keyword evidence="2" id="KW-0812">Transmembrane</keyword>
<dbReference type="AlphaFoldDB" id="A0A1A8WFS4"/>
<reference evidence="4" key="1">
    <citation type="submission" date="2016-05" db="EMBL/GenBank/DDBJ databases">
        <authorList>
            <person name="Naeem Raeece"/>
        </authorList>
    </citation>
    <scope>NUCLEOTIDE SEQUENCE [LARGE SCALE GENOMIC DNA]</scope>
</reference>
<feature type="transmembrane region" description="Helical" evidence="2">
    <location>
        <begin position="644"/>
        <end position="661"/>
    </location>
</feature>
<protein>
    <submittedName>
        <fullName evidence="3">Uncharacterized protein</fullName>
    </submittedName>
</protein>
<name>A0A1A8WFS4_PLAOA</name>
<feature type="region of interest" description="Disordered" evidence="1">
    <location>
        <begin position="484"/>
        <end position="514"/>
    </location>
</feature>
<feature type="transmembrane region" description="Helical" evidence="2">
    <location>
        <begin position="323"/>
        <end position="343"/>
    </location>
</feature>
<feature type="compositionally biased region" description="Basic and acidic residues" evidence="1">
    <location>
        <begin position="484"/>
        <end position="511"/>
    </location>
</feature>
<evidence type="ECO:0000256" key="2">
    <source>
        <dbReference type="SAM" id="Phobius"/>
    </source>
</evidence>
<gene>
    <name evidence="3" type="ORF">POVCU2_0070120</name>
</gene>
<feature type="transmembrane region" description="Helical" evidence="2">
    <location>
        <begin position="667"/>
        <end position="685"/>
    </location>
</feature>
<accession>A0A1A8WFS4</accession>
<evidence type="ECO:0000256" key="1">
    <source>
        <dbReference type="SAM" id="MobiDB-lite"/>
    </source>
</evidence>
<dbReference type="EMBL" id="FLQU01001176">
    <property type="protein sequence ID" value="SBS91805.1"/>
    <property type="molecule type" value="Genomic_DNA"/>
</dbReference>
<proteinExistence type="predicted"/>
<keyword evidence="2" id="KW-0472">Membrane</keyword>
<feature type="compositionally biased region" description="Basic and acidic residues" evidence="1">
    <location>
        <begin position="171"/>
        <end position="198"/>
    </location>
</feature>
<evidence type="ECO:0000313" key="4">
    <source>
        <dbReference type="Proteomes" id="UP000078560"/>
    </source>
</evidence>
<sequence>MKERASKIPYMKTFIILAWASIFAFEITSFEQTYDNKIIQHNSLDGRINRLLTGNVEVQEVQEVQKVQEVQEVQEVQKVQESIEKGAIDTPKEETNEHEKNVNALKDDKMFLERIFSFSHENLQKSVSSLNISDNFKKICNPENFVNKFGKVYNKIKSSVSFDDSDDEFENYHNNEKSDDTIKDRIPFSADSKGKDSDYYDSDSDYDDYYYDDYYFDDEEDSTDIVGDKYSENKSIESQEDNYSDISSETSSSLKTFSIPRGKLALISKDTFTLKEFYDVLFKPIVMCGINYVKSLDSKYETAFLKNILKTLPMKERASKIPYMKTFIILAWASIFAFEITSFEQTYDNKIIQHNSLDGRINRLLTGNVEVQEVQEVQKVQEVQEVQEVQKVQESIEKGAIDTPKEETNEHEKNVNALKDDKMFLERIFSFSHENLQKSVSSLNISDNFKKICNPENFVNKFGKVYNKIKSSVSFDDSDDEFENYHNNEKSDDTIKDRIPFSADSKGKDSDYYDSDSDYDDYYYDDYYFDDEEDSTDIVGDKYSENKSIESQEDNYSDISSETSSSLKTFSIPRGKLALISKDTFTLKEFYDVLFKPIVMCGINYVKSLDSKYETAFLKVLTTDRINFRKPKELTLSKIKNHMVVIYPVFSYSAYTLVLFLLNFDMFTVGTTAAMLLGALIYVSYKCGKVYNKSKDYKKMDDDAESLESTERS</sequence>
<keyword evidence="2" id="KW-1133">Transmembrane helix</keyword>
<dbReference type="Proteomes" id="UP000078560">
    <property type="component" value="Unassembled WGS sequence"/>
</dbReference>
<organism evidence="3 4">
    <name type="scientific">Plasmodium ovale curtisi</name>
    <dbReference type="NCBI Taxonomy" id="864141"/>
    <lineage>
        <taxon>Eukaryota</taxon>
        <taxon>Sar</taxon>
        <taxon>Alveolata</taxon>
        <taxon>Apicomplexa</taxon>
        <taxon>Aconoidasida</taxon>
        <taxon>Haemosporida</taxon>
        <taxon>Plasmodiidae</taxon>
        <taxon>Plasmodium</taxon>
        <taxon>Plasmodium (Plasmodium)</taxon>
    </lineage>
</organism>
<evidence type="ECO:0000313" key="3">
    <source>
        <dbReference type="EMBL" id="SBS91805.1"/>
    </source>
</evidence>